<evidence type="ECO:0000313" key="2">
    <source>
        <dbReference type="Proteomes" id="UP001632037"/>
    </source>
</evidence>
<dbReference type="AlphaFoldDB" id="A0ABD3EZC9"/>
<comment type="caution">
    <text evidence="1">The sequence shown here is derived from an EMBL/GenBank/DDBJ whole genome shotgun (WGS) entry which is preliminary data.</text>
</comment>
<dbReference type="Proteomes" id="UP001632037">
    <property type="component" value="Unassembled WGS sequence"/>
</dbReference>
<accession>A0ABD3EZC9</accession>
<protein>
    <recommendedName>
        <fullName evidence="3">Elicitin</fullName>
    </recommendedName>
</protein>
<gene>
    <name evidence="1" type="ORF">V7S43_015931</name>
</gene>
<dbReference type="EMBL" id="JBIMZQ010000049">
    <property type="protein sequence ID" value="KAL3659047.1"/>
    <property type="molecule type" value="Genomic_DNA"/>
</dbReference>
<reference evidence="1 2" key="1">
    <citation type="submission" date="2024-09" db="EMBL/GenBank/DDBJ databases">
        <title>Genome sequencing and assembly of Phytophthora oleae, isolate VK10A, causative agent of rot of olive drupes.</title>
        <authorList>
            <person name="Conti Taguali S."/>
            <person name="Riolo M."/>
            <person name="La Spada F."/>
            <person name="Cacciola S.O."/>
            <person name="Dionisio G."/>
        </authorList>
    </citation>
    <scope>NUCLEOTIDE SEQUENCE [LARGE SCALE GENOMIC DNA]</scope>
    <source>
        <strain evidence="1 2">VK10A</strain>
    </source>
</reference>
<organism evidence="1 2">
    <name type="scientific">Phytophthora oleae</name>
    <dbReference type="NCBI Taxonomy" id="2107226"/>
    <lineage>
        <taxon>Eukaryota</taxon>
        <taxon>Sar</taxon>
        <taxon>Stramenopiles</taxon>
        <taxon>Oomycota</taxon>
        <taxon>Peronosporomycetes</taxon>
        <taxon>Peronosporales</taxon>
        <taxon>Peronosporaceae</taxon>
        <taxon>Phytophthora</taxon>
    </lineage>
</organism>
<name>A0ABD3EZC9_9STRA</name>
<sequence>MTFLLLGFSFSGECSVTVSDSIKASLDNKTLFSTCAAANSGVRFETESLLDVLNVPEQAFLLFCRAPSCIKPVESLLNGVESTPSRRTA</sequence>
<keyword evidence="2" id="KW-1185">Reference proteome</keyword>
<evidence type="ECO:0008006" key="3">
    <source>
        <dbReference type="Google" id="ProtNLM"/>
    </source>
</evidence>
<evidence type="ECO:0000313" key="1">
    <source>
        <dbReference type="EMBL" id="KAL3659047.1"/>
    </source>
</evidence>
<proteinExistence type="predicted"/>